<dbReference type="EMBL" id="CAJOBB010021874">
    <property type="protein sequence ID" value="CAF4380108.1"/>
    <property type="molecule type" value="Genomic_DNA"/>
</dbReference>
<proteinExistence type="predicted"/>
<protein>
    <submittedName>
        <fullName evidence="1">Uncharacterized protein</fullName>
    </submittedName>
</protein>
<evidence type="ECO:0000313" key="1">
    <source>
        <dbReference type="EMBL" id="CAF4380108.1"/>
    </source>
</evidence>
<organism evidence="1 2">
    <name type="scientific">Adineta steineri</name>
    <dbReference type="NCBI Taxonomy" id="433720"/>
    <lineage>
        <taxon>Eukaryota</taxon>
        <taxon>Metazoa</taxon>
        <taxon>Spiralia</taxon>
        <taxon>Gnathifera</taxon>
        <taxon>Rotifera</taxon>
        <taxon>Eurotatoria</taxon>
        <taxon>Bdelloidea</taxon>
        <taxon>Adinetida</taxon>
        <taxon>Adinetidae</taxon>
        <taxon>Adineta</taxon>
    </lineage>
</organism>
<accession>A0A820MYX4</accession>
<gene>
    <name evidence="1" type="ORF">KXQ929_LOCUS49862</name>
</gene>
<name>A0A820MYX4_9BILA</name>
<feature type="non-terminal residue" evidence="1">
    <location>
        <position position="1"/>
    </location>
</feature>
<reference evidence="1" key="1">
    <citation type="submission" date="2021-02" db="EMBL/GenBank/DDBJ databases">
        <authorList>
            <person name="Nowell W R."/>
        </authorList>
    </citation>
    <scope>NUCLEOTIDE SEQUENCE</scope>
</reference>
<dbReference type="Proteomes" id="UP000663868">
    <property type="component" value="Unassembled WGS sequence"/>
</dbReference>
<dbReference type="AlphaFoldDB" id="A0A820MYX4"/>
<sequence length="66" mass="7824">MTFKKCSIQGKLYGYVMDSNGNEIQDPNKLESIELNDQDKDFVWYDKTLLDDIEKDDENVHKFFTL</sequence>
<comment type="caution">
    <text evidence="1">The sequence shown here is derived from an EMBL/GenBank/DDBJ whole genome shotgun (WGS) entry which is preliminary data.</text>
</comment>
<evidence type="ECO:0000313" key="2">
    <source>
        <dbReference type="Proteomes" id="UP000663868"/>
    </source>
</evidence>